<proteinExistence type="predicted"/>
<dbReference type="PANTHER" id="PTHR34822">
    <property type="entry name" value="GRPB DOMAIN PROTEIN (AFU_ORTHOLOGUE AFUA_1G01530)"/>
    <property type="match status" value="1"/>
</dbReference>
<dbReference type="InterPro" id="IPR007344">
    <property type="entry name" value="GrpB/CoaE"/>
</dbReference>
<reference evidence="1 2" key="1">
    <citation type="submission" date="2013-07" db="EMBL/GenBank/DDBJ databases">
        <title>Comparative Genomic and Metabolomic Analysis of Twelve Strains of Pseudoalteromonas luteoviolacea.</title>
        <authorList>
            <person name="Vynne N.G."/>
            <person name="Mansson M."/>
            <person name="Gram L."/>
        </authorList>
    </citation>
    <scope>NUCLEOTIDE SEQUENCE [LARGE SCALE GENOMIC DNA]</scope>
    <source>
        <strain evidence="1 2">NCIMB 1942</strain>
    </source>
</reference>
<accession>A0A167ALJ9</accession>
<name>A0A167ALJ9_9GAMM</name>
<dbReference type="InterPro" id="IPR043519">
    <property type="entry name" value="NT_sf"/>
</dbReference>
<organism evidence="1 2">
    <name type="scientific">Pseudoalteromonas luteoviolacea NCIMB 1942</name>
    <dbReference type="NCBI Taxonomy" id="1365253"/>
    <lineage>
        <taxon>Bacteria</taxon>
        <taxon>Pseudomonadati</taxon>
        <taxon>Pseudomonadota</taxon>
        <taxon>Gammaproteobacteria</taxon>
        <taxon>Alteromonadales</taxon>
        <taxon>Pseudoalteromonadaceae</taxon>
        <taxon>Pseudoalteromonas</taxon>
    </lineage>
</organism>
<evidence type="ECO:0000313" key="1">
    <source>
        <dbReference type="EMBL" id="KZN45537.1"/>
    </source>
</evidence>
<dbReference type="PANTHER" id="PTHR34822:SF1">
    <property type="entry name" value="GRPB FAMILY PROTEIN"/>
    <property type="match status" value="1"/>
</dbReference>
<sequence length="100" mass="11221">MTKSEILDYQSNWPNEFQTIKAQLKSTLGALAVQIDHIGSTAVLKLVAKDITDIQVSVKALDDPKIIELLVRAGYEFKEEINRDDLVGYKPDDCELSELL</sequence>
<evidence type="ECO:0008006" key="3">
    <source>
        <dbReference type="Google" id="ProtNLM"/>
    </source>
</evidence>
<protein>
    <recommendedName>
        <fullName evidence="3">GrpB family protein</fullName>
    </recommendedName>
</protein>
<dbReference type="PATRIC" id="fig|1365253.3.peg.3578"/>
<evidence type="ECO:0000313" key="2">
    <source>
        <dbReference type="Proteomes" id="UP000076587"/>
    </source>
</evidence>
<dbReference type="Gene3D" id="3.30.460.10">
    <property type="entry name" value="Beta Polymerase, domain 2"/>
    <property type="match status" value="1"/>
</dbReference>
<dbReference type="Proteomes" id="UP000076587">
    <property type="component" value="Unassembled WGS sequence"/>
</dbReference>
<dbReference type="AlphaFoldDB" id="A0A167ALJ9"/>
<comment type="caution">
    <text evidence="1">The sequence shown here is derived from an EMBL/GenBank/DDBJ whole genome shotgun (WGS) entry which is preliminary data.</text>
</comment>
<dbReference type="RefSeq" id="WP_063378030.1">
    <property type="nucleotide sequence ID" value="NZ_AUXT01000181.1"/>
</dbReference>
<dbReference type="Pfam" id="PF04229">
    <property type="entry name" value="GrpB"/>
    <property type="match status" value="1"/>
</dbReference>
<gene>
    <name evidence="1" type="ORF">N482_14965</name>
</gene>
<dbReference type="EMBL" id="AUXT01000181">
    <property type="protein sequence ID" value="KZN45537.1"/>
    <property type="molecule type" value="Genomic_DNA"/>
</dbReference>
<dbReference type="SUPFAM" id="SSF81301">
    <property type="entry name" value="Nucleotidyltransferase"/>
    <property type="match status" value="1"/>
</dbReference>